<evidence type="ECO:0000313" key="2">
    <source>
        <dbReference type="Proteomes" id="UP001519311"/>
    </source>
</evidence>
<reference evidence="1 2" key="1">
    <citation type="submission" date="2021-03" db="EMBL/GenBank/DDBJ databases">
        <title>Sequencing the genomes of 1000 actinobacteria strains.</title>
        <authorList>
            <person name="Klenk H.-P."/>
        </authorList>
    </citation>
    <scope>NUCLEOTIDE SEQUENCE [LARGE SCALE GENOMIC DNA]</scope>
    <source>
        <strain evidence="1 2">DSM 40843</strain>
    </source>
</reference>
<keyword evidence="2" id="KW-1185">Reference proteome</keyword>
<sequence length="190" mass="20006">MLISPAMNPALREARFEADDALDDAGARRAVAAAAAGEVPVADHRAHGPSVRCRQTAEALGLTTTTGPARPEAALRDWDMGRWRGRRLSEVSASEPAAVSAWLTDPAAAPHGGESLLDLTARVGALLESPAWTGGRLLAVVEPAVVRAALLHALGLPMETFWRLDVAPLTLTELSGRSGRWNLLCGRPLG</sequence>
<evidence type="ECO:0000313" key="1">
    <source>
        <dbReference type="EMBL" id="MBP2364081.1"/>
    </source>
</evidence>
<proteinExistence type="predicted"/>
<dbReference type="InterPro" id="IPR013078">
    <property type="entry name" value="His_Pase_superF_clade-1"/>
</dbReference>
<comment type="caution">
    <text evidence="1">The sequence shown here is derived from an EMBL/GenBank/DDBJ whole genome shotgun (WGS) entry which is preliminary data.</text>
</comment>
<dbReference type="Pfam" id="PF00300">
    <property type="entry name" value="His_Phos_1"/>
    <property type="match status" value="1"/>
</dbReference>
<dbReference type="InterPro" id="IPR029033">
    <property type="entry name" value="His_PPase_superfam"/>
</dbReference>
<organism evidence="1 2">
    <name type="scientific">Streptomyces clavifer</name>
    <dbReference type="NCBI Taxonomy" id="68188"/>
    <lineage>
        <taxon>Bacteria</taxon>
        <taxon>Bacillati</taxon>
        <taxon>Actinomycetota</taxon>
        <taxon>Actinomycetes</taxon>
        <taxon>Kitasatosporales</taxon>
        <taxon>Streptomycetaceae</taxon>
        <taxon>Streptomyces</taxon>
    </lineage>
</organism>
<dbReference type="Proteomes" id="UP001519311">
    <property type="component" value="Unassembled WGS sequence"/>
</dbReference>
<dbReference type="EMBL" id="JAGINS010000002">
    <property type="protein sequence ID" value="MBP2364081.1"/>
    <property type="molecule type" value="Genomic_DNA"/>
</dbReference>
<dbReference type="Gene3D" id="3.40.50.1240">
    <property type="entry name" value="Phosphoglycerate mutase-like"/>
    <property type="match status" value="1"/>
</dbReference>
<gene>
    <name evidence="1" type="ORF">JOF59_006573</name>
</gene>
<accession>A0ABS4VJH7</accession>
<protein>
    <submittedName>
        <fullName evidence="1">Broad specificity phosphatase PhoE</fullName>
    </submittedName>
</protein>
<name>A0ABS4VJH7_9ACTN</name>
<dbReference type="SUPFAM" id="SSF53254">
    <property type="entry name" value="Phosphoglycerate mutase-like"/>
    <property type="match status" value="1"/>
</dbReference>